<reference evidence="2 3" key="1">
    <citation type="journal article" date="2010" name="J. Bacteriol.">
        <title>Complete Genome Sequence of Cronobacter turicensis LMG 23827, a foodborne pathogen causing deaths in neonates.</title>
        <authorList>
            <person name="Stephan R."/>
            <person name="Lehner A."/>
            <person name="Tischler P."/>
            <person name="Rattei T."/>
        </authorList>
    </citation>
    <scope>NUCLEOTIDE SEQUENCE [LARGE SCALE GENOMIC DNA]</scope>
    <source>
        <strain evidence="3">DSM 18703 / CCUG 55852 / LMG 23827 / z3032</strain>
        <plasmid evidence="2 3">pCTU3</plasmid>
    </source>
</reference>
<dbReference type="HOGENOM" id="CLU_2587813_0_0_6"/>
<dbReference type="EMBL" id="FN543096">
    <property type="protein sequence ID" value="CBA34726.1"/>
    <property type="molecule type" value="Genomic_DNA"/>
</dbReference>
<gene>
    <name evidence="2" type="ordered locus">Ctu_3p00210</name>
</gene>
<proteinExistence type="predicted"/>
<dbReference type="AlphaFoldDB" id="C9Y5T1"/>
<feature type="region of interest" description="Disordered" evidence="1">
    <location>
        <begin position="1"/>
        <end position="54"/>
    </location>
</feature>
<protein>
    <submittedName>
        <fullName evidence="2">Uncharacterized protein</fullName>
    </submittedName>
</protein>
<evidence type="ECO:0000313" key="2">
    <source>
        <dbReference type="EMBL" id="CBA34726.1"/>
    </source>
</evidence>
<keyword evidence="3" id="KW-1185">Reference proteome</keyword>
<dbReference type="Proteomes" id="UP000002069">
    <property type="component" value="Plasmid pCTU3"/>
</dbReference>
<name>C9Y5T1_CROTZ</name>
<dbReference type="KEGG" id="ctu:Ctu_3p00210"/>
<evidence type="ECO:0000256" key="1">
    <source>
        <dbReference type="SAM" id="MobiDB-lite"/>
    </source>
</evidence>
<accession>C9Y5T1</accession>
<sequence>MAAVHQAIRDRAGTGQAQQVTPPVATEVMRPRKENKSAGTSHPHVQTPVIIMPEGHKRRLIFPQEEAAFKPPGPASFHMP</sequence>
<organism evidence="2 3">
    <name type="scientific">Cronobacter turicensis (strain DSM 18703 / CCUG 55852 / LMG 23827 / z3032)</name>
    <dbReference type="NCBI Taxonomy" id="693216"/>
    <lineage>
        <taxon>Bacteria</taxon>
        <taxon>Pseudomonadati</taxon>
        <taxon>Pseudomonadota</taxon>
        <taxon>Gammaproteobacteria</taxon>
        <taxon>Enterobacterales</taxon>
        <taxon>Enterobacteriaceae</taxon>
        <taxon>Cronobacter</taxon>
    </lineage>
</organism>
<reference evidence="3" key="2">
    <citation type="journal article" date="2011" name="J. Bacteriol.">
        <title>Complete genome sequence of Cronobacter turicensis LMG 23827, a food-borne pathogen causing deaths in neonates.</title>
        <authorList>
            <person name="Stephan R."/>
            <person name="Lehner A."/>
            <person name="Tischler P."/>
            <person name="Rattei T."/>
        </authorList>
    </citation>
    <scope>NUCLEOTIDE SEQUENCE [LARGE SCALE GENOMIC DNA]</scope>
    <source>
        <strain evidence="3">DSM 18703 / CCUG 55852 / LMG 23827 / z3032</strain>
    </source>
</reference>
<keyword evidence="2" id="KW-0614">Plasmid</keyword>
<evidence type="ECO:0000313" key="3">
    <source>
        <dbReference type="Proteomes" id="UP000002069"/>
    </source>
</evidence>
<geneLocation type="plasmid" evidence="2 3">
    <name>pCTU3</name>
</geneLocation>